<organism evidence="4 5">
    <name type="scientific">Micromonospora qiuiae</name>
    <dbReference type="NCBI Taxonomy" id="502268"/>
    <lineage>
        <taxon>Bacteria</taxon>
        <taxon>Bacillati</taxon>
        <taxon>Actinomycetota</taxon>
        <taxon>Actinomycetes</taxon>
        <taxon>Micromonosporales</taxon>
        <taxon>Micromonosporaceae</taxon>
        <taxon>Micromonospora</taxon>
    </lineage>
</organism>
<evidence type="ECO:0000313" key="4">
    <source>
        <dbReference type="EMBL" id="GIJ29018.1"/>
    </source>
</evidence>
<feature type="domain" description="BD-FAE-like" evidence="3">
    <location>
        <begin position="56"/>
        <end position="243"/>
    </location>
</feature>
<name>A0ABQ4JFE5_9ACTN</name>
<proteinExistence type="predicted"/>
<keyword evidence="5" id="KW-1185">Reference proteome</keyword>
<feature type="region of interest" description="Disordered" evidence="2">
    <location>
        <begin position="288"/>
        <end position="310"/>
    </location>
</feature>
<dbReference type="Pfam" id="PF20434">
    <property type="entry name" value="BD-FAE"/>
    <property type="match status" value="1"/>
</dbReference>
<keyword evidence="1" id="KW-0378">Hydrolase</keyword>
<accession>A0ABQ4JFE5</accession>
<evidence type="ECO:0000259" key="3">
    <source>
        <dbReference type="Pfam" id="PF20434"/>
    </source>
</evidence>
<evidence type="ECO:0000256" key="1">
    <source>
        <dbReference type="ARBA" id="ARBA00022801"/>
    </source>
</evidence>
<comment type="caution">
    <text evidence="4">The sequence shown here is derived from an EMBL/GenBank/DDBJ whole genome shotgun (WGS) entry which is preliminary data.</text>
</comment>
<dbReference type="Gene3D" id="3.40.50.1820">
    <property type="entry name" value="alpha/beta hydrolase"/>
    <property type="match status" value="1"/>
</dbReference>
<dbReference type="InterPro" id="IPR049492">
    <property type="entry name" value="BD-FAE-like_dom"/>
</dbReference>
<dbReference type="SUPFAM" id="SSF53474">
    <property type="entry name" value="alpha/beta-Hydrolases"/>
    <property type="match status" value="1"/>
</dbReference>
<reference evidence="4 5" key="1">
    <citation type="submission" date="2021-01" db="EMBL/GenBank/DDBJ databases">
        <title>Whole genome shotgun sequence of Verrucosispora qiuiae NBRC 106684.</title>
        <authorList>
            <person name="Komaki H."/>
            <person name="Tamura T."/>
        </authorList>
    </citation>
    <scope>NUCLEOTIDE SEQUENCE [LARGE SCALE GENOMIC DNA]</scope>
    <source>
        <strain evidence="4 5">NBRC 106684</strain>
    </source>
</reference>
<dbReference type="InterPro" id="IPR029058">
    <property type="entry name" value="AB_hydrolase_fold"/>
</dbReference>
<evidence type="ECO:0000313" key="5">
    <source>
        <dbReference type="Proteomes" id="UP000653076"/>
    </source>
</evidence>
<gene>
    <name evidence="4" type="ORF">Vqi01_41800</name>
</gene>
<sequence>MNRLSAHPADRCHLLIHDESRYRRPMSLDPRAVLTRPAPEPEMTVAYGEHPDQIADLRRPAGDGPPRPLLIVVHGGFWRVEYDRRHTGPLAAALAALGHPVAQLEYRRTGQPGGGWPGTLSDVLSGVTALPRLAAAALPGQVAPARAILVGHSAGGHLALYAAARAPAAVGGVLALAPVADLAEAYRLDLDAGAVAALLGGGPAEVPERYAEADPRALTSLPSRTVVIHGTLDQQVPVELSRSYVAAAQAVGADMHLVELPECEHFGLIDPESTAWPKITSALRSLLEDQQPLTHRRRAGRTPEGRTAAR</sequence>
<dbReference type="Proteomes" id="UP000653076">
    <property type="component" value="Unassembled WGS sequence"/>
</dbReference>
<dbReference type="PANTHER" id="PTHR48081">
    <property type="entry name" value="AB HYDROLASE SUPERFAMILY PROTEIN C4A8.06C"/>
    <property type="match status" value="1"/>
</dbReference>
<dbReference type="InterPro" id="IPR050300">
    <property type="entry name" value="GDXG_lipolytic_enzyme"/>
</dbReference>
<protein>
    <recommendedName>
        <fullName evidence="3">BD-FAE-like domain-containing protein</fullName>
    </recommendedName>
</protein>
<evidence type="ECO:0000256" key="2">
    <source>
        <dbReference type="SAM" id="MobiDB-lite"/>
    </source>
</evidence>
<dbReference type="EMBL" id="BOPC01000060">
    <property type="protein sequence ID" value="GIJ29018.1"/>
    <property type="molecule type" value="Genomic_DNA"/>
</dbReference>
<dbReference type="PANTHER" id="PTHR48081:SF33">
    <property type="entry name" value="KYNURENINE FORMAMIDASE"/>
    <property type="match status" value="1"/>
</dbReference>